<dbReference type="PROSITE" id="PS50077">
    <property type="entry name" value="HEAT_REPEAT"/>
    <property type="match status" value="1"/>
</dbReference>
<feature type="region of interest" description="Disordered" evidence="3">
    <location>
        <begin position="1120"/>
        <end position="1161"/>
    </location>
</feature>
<feature type="compositionally biased region" description="Low complexity" evidence="3">
    <location>
        <begin position="1136"/>
        <end position="1160"/>
    </location>
</feature>
<name>A0A6A5C754_NAEFO</name>
<feature type="region of interest" description="Disordered" evidence="3">
    <location>
        <begin position="170"/>
        <end position="195"/>
    </location>
</feature>
<dbReference type="PANTHER" id="PTHR23346">
    <property type="entry name" value="TRANSLATIONAL ACTIVATOR GCN1-RELATED"/>
    <property type="match status" value="1"/>
</dbReference>
<reference evidence="5 6" key="1">
    <citation type="journal article" date="2019" name="Sci. Rep.">
        <title>Nanopore sequencing improves the draft genome of the human pathogenic amoeba Naegleria fowleri.</title>
        <authorList>
            <person name="Liechti N."/>
            <person name="Schurch N."/>
            <person name="Bruggmann R."/>
            <person name="Wittwer M."/>
        </authorList>
    </citation>
    <scope>NUCLEOTIDE SEQUENCE [LARGE SCALE GENOMIC DNA]</scope>
    <source>
        <strain evidence="5 6">ATCC 30894</strain>
    </source>
</reference>
<feature type="region of interest" description="Disordered" evidence="3">
    <location>
        <begin position="1"/>
        <end position="40"/>
    </location>
</feature>
<keyword evidence="6" id="KW-1185">Reference proteome</keyword>
<evidence type="ECO:0000313" key="5">
    <source>
        <dbReference type="EMBL" id="KAF0981119.1"/>
    </source>
</evidence>
<dbReference type="InterPro" id="IPR057546">
    <property type="entry name" value="HEAT_GCN1"/>
</dbReference>
<dbReference type="InterPro" id="IPR026003">
    <property type="entry name" value="Cohesin_HEAT"/>
</dbReference>
<dbReference type="VEuPathDB" id="AmoebaDB:NF0065780"/>
<dbReference type="GO" id="GO:0005829">
    <property type="term" value="C:cytosol"/>
    <property type="evidence" value="ECO:0007669"/>
    <property type="project" value="TreeGrafter"/>
</dbReference>
<dbReference type="Pfam" id="PF12765">
    <property type="entry name" value="Cohesin_HEAT"/>
    <property type="match status" value="1"/>
</dbReference>
<keyword evidence="1" id="KW-0677">Repeat</keyword>
<dbReference type="Gene3D" id="1.25.10.10">
    <property type="entry name" value="Leucine-rich Repeat Variant"/>
    <property type="match status" value="5"/>
</dbReference>
<dbReference type="OMA" id="RFTHSID"/>
<dbReference type="InterPro" id="IPR021133">
    <property type="entry name" value="HEAT_type_2"/>
</dbReference>
<feature type="domain" description="Stalled ribosome sensor GCN1-like HEAT repeats region" evidence="4">
    <location>
        <begin position="2443"/>
        <end position="2581"/>
    </location>
</feature>
<dbReference type="Proteomes" id="UP000444721">
    <property type="component" value="Unassembled WGS sequence"/>
</dbReference>
<dbReference type="RefSeq" id="XP_044565832.1">
    <property type="nucleotide sequence ID" value="XM_044703478.1"/>
</dbReference>
<dbReference type="PANTHER" id="PTHR23346:SF7">
    <property type="entry name" value="STALLED RIBOSOME SENSOR GCN1"/>
    <property type="match status" value="1"/>
</dbReference>
<evidence type="ECO:0000256" key="3">
    <source>
        <dbReference type="SAM" id="MobiDB-lite"/>
    </source>
</evidence>
<dbReference type="Pfam" id="PF24987">
    <property type="entry name" value="HEAT_EF3_N"/>
    <property type="match status" value="2"/>
</dbReference>
<dbReference type="Pfam" id="PF23271">
    <property type="entry name" value="HEAT_GCN1"/>
    <property type="match status" value="1"/>
</dbReference>
<gene>
    <name evidence="5" type="ORF">FDP41_012907</name>
</gene>
<evidence type="ECO:0000256" key="2">
    <source>
        <dbReference type="PROSITE-ProRule" id="PRU00103"/>
    </source>
</evidence>
<evidence type="ECO:0000259" key="4">
    <source>
        <dbReference type="Pfam" id="PF23271"/>
    </source>
</evidence>
<dbReference type="SUPFAM" id="SSF48371">
    <property type="entry name" value="ARM repeat"/>
    <property type="match status" value="3"/>
</dbReference>
<comment type="caution">
    <text evidence="5">The sequence shown here is derived from an EMBL/GenBank/DDBJ whole genome shotgun (WGS) entry which is preliminary data.</text>
</comment>
<evidence type="ECO:0000256" key="1">
    <source>
        <dbReference type="ARBA" id="ARBA00022737"/>
    </source>
</evidence>
<sequence>MNTQSTTIPSSSSDDTTTSGSSSNTNTPPSTPSTPTSSSFASLSDTFKRLIKSKETTTLLDLIHFIEHNHQLNTLLETNSIHMNEQQIDTIKLNVLKRMIHLLNVHYVNYYYKNYNISGVNTNNTTISSGHLHAHVNREFVYLFKSTMRVLNRHFLPLTREAATINATETSATNTTTTTTTTTEATMSDDSHHQKRTHSMTLIPSQKFTQLIVHDLLKYYEQHDLLNEYVLTLLLLRSYTPLWSTDSSQDASSIFYSSFTQVLMNTTKANVKIQITNDAWYAIFKQIHTHNKQYLFGLVDTLERAFKRSKQTMGPIIAQIYNVCCNDPEMVKSQVLNNILLEMLKLKNEVVLVESGISMVISQTLKSTCDNNDQLVIKRSEVQLLDTKIKQAMFERIYFQLMLLNKNIDQKHSMINLKTSISIFDKTFNQIGTGLKSEKNIQELVSFLFDYLNTTPAMTENCQSLIHVTNILSELFTDFNIKQIGDVTYLNSNQHILTTFQKIFKLEGDEIVEVKKTLLSFISTVCVELLNSDMPSPNIETFCLDVITLSEKKKSLRSLALYCFALLTDGVLILNKESIVKSLQQNLKKILSFLFTKETLEYLTQPKDYHALAHVVKNVLFATQHGDYFVRLSKMISSSLSNAIKSDLYYMCCVALSNAMDHHHPQRMLAEHILNQYSPLDSNHNLMEQILMEGFYGRLLIELEDQMTIQQQQRLRHELEDQDTHHRPSSIYTHSSLKFAIDTLRDCFIKKHFKIEKENLYKLFIMMNHPAIVENPHAMVHNERYKTLLLSPLTRVMVVSGSMSSNNDIQHEHHIDNLAEYLINEIDGENSNTRSHMRTAIAYSLISLLLWKHAKFSHKIFEIIAKRLTPHVHYLFESNEFDSTDFIIFNRKSEEPYHDLDSEVNKHPIYRQGSSSTELLTEKQLVKYYRYHLTDKEWEVIQNKEKTIKKNLQESRKQFVKETMIKKENALRQIIEKQVQKIEYLLDILYQMTQLTVGDKMSVDIVTKGGASDDQQVEQIETHHQTHFLKFPWSLVLFKVTDLIDKYQYFEKLSCQAFTILKCVNRNTLTHLDFASQNIKTSTQRKNTISNEALADMLAVATFRIRNRLHEVMSIPLLNHGTSSGDDENHDSESGTTSNTTTTTSSSSSTSNTTSSSSSTLNHHYEPITRFIPGFDNNLLFGDYIIHKIRLQFPNMLEAEEFTSVLPFLEAMLNRQSVISKPEHRFDTSTLTTCMSILSAHAGKTDLSNITRNKVMQICVNEVLPFIPHLNKQAFNSIMAMAPYLVDEFSPLMTSIIYSEMENVRLCCLKTLIQYLTRGDLKKLSPSQSQDIKFTLFYAQYDTCEEASKIAKNAIHERKLYSYHSSSDVDDLVERCLPLICCEEDVPSSTASLSLTTSLTTASPSLTSHSIHHPPTYYSRNNSCLALTGALKELTQNDKNKRNNIIHHILMKLTKVFEEKQQKIQKESDFDPLITIAWLFQEISPFTYTKNDLTTLFDFVVQVGFKQLETRFEEQYQTLLDEMVNVGLALVYNHGKESTSVLIDLFEKYLSQLQKTSNDFATATVVVWYGSVAKHFDTSASSVPKIKKAIDQLIDALSIPSNSVQKSISEALSPLIASIYQKEKDYIFNELVNKRLLSFLLYGIKDEKKPLQKGLSSNTAPTTTTTTYGMKRGFAWGLAGVMYGCGLHDTYQYVISPLNQFLSSSKADKKGKEGCMLAFECLSHRFLNLFEPYIVEVMPSILNHALSDPSKEVRMAGEQAVSVILSQLTPYGVIQLLPTVIQPTSNDNWRQKAANIRLLGHMAYCAPRQLSAYLPTIIGILKEAVNETHPDIIEASKRSLERVGGASRSPEISKQVPLLLEALTNPEQKTIDKVLESLLFTRFTHSIDSASLALLMPVLTRALNERYTDIKKKACQIIGSISALIIDPKRDLFPYMESLIPILKNILMDPSPQVRASSAKAIGQLCKSVGEDNVSGVMSWLHEKLKQQGSEYITERSGAAQALCEIIAAQGVSRLQKSLPFLLSQIEGDQVEEGYMQVFVYLPALMKAQFEPFLELCLPKILNALSHPKENIRETALQSSRVIVELFTDSAMNILVPALREGLESEEWRTRYNCLVLLTDLLTRMTVLYGNSEEMQKVEENPIQLSVVERVLSSDMVAHVISLTFIALSDINLKSVANKLWKDMVPNTPSTLKNYLPQIIESMIKHLNMSEDQRFIAGKALGELVLKLGERVLSELIPMLQSQLLDPDSNPEKRQGVILGVTELMSAASDKHLQAYSSKLIAIVKRGICDPDSSVRDSSSNAFDVLCSIMGERCVKDILSQLLNDLEKADKPQIVEIASNGMQQLVRVRPQHVLPKLIPALLHTGSSAGATSGGSSGSSGASSSFLLTDTQLSTLGNVCDSVYEYDHIEEMSEFILPMVEKLMNQLAQSPYIESVTNVDEESILILRTISKVLQCLDVIEGYTIFELIGNQFASNDAKIRRSACLFMQMIFNKLLNEETITEDFITYGLLPIYEHLITAFNDPDDGVVQCAWHAVEKLINKCLSKEVHYNDFIQPTREYIRKLTQVSNITGEIIPIDLPAFNKLTRGVEPILNLYIHGLLFGKTPEARENSALGIGDVIQMTQAKQLSPYVIKITGPLIRVAGDRFPWQVKAAILQTCSSLMDKGSLMLKPFLPQLQATFIKGLQDSSASILRKYSEQSIPKLIDLGCRVDALVSALNVALKANALAGKGGGSVNDFVISITRTLNHILLQTCDQQKTKGVPYDQCMDTLRKILGLSDSQECLNSLLTKQSIQQDSDRILDICAQCLSICCRGIYLQSNKNDHNSIVMEFMRGVMAQNDNLYVTFVVMSHWAVDPILSEFTLSVVKEKIEKASNDPTIQSKVAISLSKAATRLIMQNLSHVSLSNDMLNVLKNQFDKAYLNATANTNALRYELAKCIKKLVKAYREMCCDYSKMFDFVEVLMQVGIKDKFPPAKLCNERTLFYMLGFADNDSSRVITEYCSHKKLSAKESKMVEDFGIKVLSKLSMEDSDLERDEDEEEKYYE</sequence>
<proteinExistence type="predicted"/>
<dbReference type="VEuPathDB" id="AmoebaDB:NfTy_079460"/>
<dbReference type="GO" id="GO:0006417">
    <property type="term" value="P:regulation of translation"/>
    <property type="evidence" value="ECO:0007669"/>
    <property type="project" value="TreeGrafter"/>
</dbReference>
<dbReference type="InterPro" id="IPR016024">
    <property type="entry name" value="ARM-type_fold"/>
</dbReference>
<feature type="compositionally biased region" description="Low complexity" evidence="3">
    <location>
        <begin position="170"/>
        <end position="186"/>
    </location>
</feature>
<dbReference type="GO" id="GO:0034198">
    <property type="term" value="P:cellular response to amino acid starvation"/>
    <property type="evidence" value="ECO:0007669"/>
    <property type="project" value="TreeGrafter"/>
</dbReference>
<dbReference type="InterPro" id="IPR011989">
    <property type="entry name" value="ARM-like"/>
</dbReference>
<accession>A0A6A5C754</accession>
<feature type="repeat" description="HEAT" evidence="2">
    <location>
        <begin position="1939"/>
        <end position="1975"/>
    </location>
</feature>
<evidence type="ECO:0000313" key="6">
    <source>
        <dbReference type="Proteomes" id="UP000444721"/>
    </source>
</evidence>
<dbReference type="GeneID" id="68120122"/>
<dbReference type="EMBL" id="VFQX01000016">
    <property type="protein sequence ID" value="KAF0981119.1"/>
    <property type="molecule type" value="Genomic_DNA"/>
</dbReference>
<dbReference type="OrthoDB" id="5148094at2759"/>
<dbReference type="GO" id="GO:0019887">
    <property type="term" value="F:protein kinase regulator activity"/>
    <property type="evidence" value="ECO:0007669"/>
    <property type="project" value="TreeGrafter"/>
</dbReference>
<dbReference type="Pfam" id="PF24984">
    <property type="entry name" value="HEAT_EF3_GNC1"/>
    <property type="match status" value="1"/>
</dbReference>
<protein>
    <recommendedName>
        <fullName evidence="4">Stalled ribosome sensor GCN1-like HEAT repeats region domain-containing protein</fullName>
    </recommendedName>
</protein>
<organism evidence="5 6">
    <name type="scientific">Naegleria fowleri</name>
    <name type="common">Brain eating amoeba</name>
    <dbReference type="NCBI Taxonomy" id="5763"/>
    <lineage>
        <taxon>Eukaryota</taxon>
        <taxon>Discoba</taxon>
        <taxon>Heterolobosea</taxon>
        <taxon>Tetramitia</taxon>
        <taxon>Eutetramitia</taxon>
        <taxon>Vahlkampfiidae</taxon>
        <taxon>Naegleria</taxon>
    </lineage>
</organism>
<dbReference type="VEuPathDB" id="AmoebaDB:FDP41_012907"/>